<dbReference type="EMBL" id="CP158367">
    <property type="protein sequence ID" value="XBX76323.1"/>
    <property type="molecule type" value="Genomic_DNA"/>
</dbReference>
<organism evidence="1">
    <name type="scientific">Proteinivorax tanatarense</name>
    <dbReference type="NCBI Taxonomy" id="1260629"/>
    <lineage>
        <taxon>Bacteria</taxon>
        <taxon>Bacillati</taxon>
        <taxon>Bacillota</taxon>
        <taxon>Clostridia</taxon>
        <taxon>Eubacteriales</taxon>
        <taxon>Proteinivoracaceae</taxon>
        <taxon>Proteinivorax</taxon>
    </lineage>
</organism>
<sequence>MPKIPGYNNNHKDKYSIYKSNIYHPEVFDLVNHYWHNDDPEEDTKQSNEPTE</sequence>
<reference evidence="1" key="2">
    <citation type="submission" date="2024-06" db="EMBL/GenBank/DDBJ databases">
        <authorList>
            <person name="Petrova K.O."/>
            <person name="Toshchakov S.V."/>
            <person name="Boltjanskaja Y.V."/>
            <person name="Kevbrin V."/>
        </authorList>
    </citation>
    <scope>NUCLEOTIDE SEQUENCE</scope>
    <source>
        <strain evidence="1">Z-910T</strain>
    </source>
</reference>
<accession>A0AAU7VQV4</accession>
<dbReference type="AlphaFoldDB" id="A0AAU7VQV4"/>
<reference evidence="1" key="1">
    <citation type="journal article" date="2013" name="Extremophiles">
        <title>Proteinivorax tanatarense gen. nov., sp. nov., an anaerobic, haloalkaliphilic, proteolytic bacterium isolated from a decaying algal bloom, and proposal of Proteinivoraceae fam. nov.</title>
        <authorList>
            <person name="Kevbrin V."/>
            <person name="Boltyanskaya Y."/>
            <person name="Zhilina T."/>
            <person name="Kolganova T."/>
            <person name="Lavrentjeva E."/>
            <person name="Kuznetsov B."/>
        </authorList>
    </citation>
    <scope>NUCLEOTIDE SEQUENCE</scope>
    <source>
        <strain evidence="1">Z-910T</strain>
    </source>
</reference>
<dbReference type="RefSeq" id="WP_350345057.1">
    <property type="nucleotide sequence ID" value="NZ_CP158367.1"/>
</dbReference>
<gene>
    <name evidence="1" type="ORF">PRVXT_001511</name>
</gene>
<proteinExistence type="predicted"/>
<protein>
    <submittedName>
        <fullName evidence="1">Uncharacterized protein</fullName>
    </submittedName>
</protein>
<name>A0AAU7VQV4_9FIRM</name>
<evidence type="ECO:0000313" key="1">
    <source>
        <dbReference type="EMBL" id="XBX76323.1"/>
    </source>
</evidence>